<evidence type="ECO:0000256" key="2">
    <source>
        <dbReference type="ARBA" id="ARBA00007645"/>
    </source>
</evidence>
<evidence type="ECO:0000256" key="8">
    <source>
        <dbReference type="SAM" id="MobiDB-lite"/>
    </source>
</evidence>
<evidence type="ECO:0000313" key="9">
    <source>
        <dbReference type="Ensembl" id="ENSMFAP00000050864.1"/>
    </source>
</evidence>
<protein>
    <recommendedName>
        <fullName evidence="7">Ribosomal protein</fullName>
    </recommendedName>
</protein>
<keyword evidence="5" id="KW-0496">Mitochondrion</keyword>
<sequence>MRNENARKNLLKMERCPSKRGGQREICSGADKLQRSGRCLPDQVRKAGAGMKRWGLQGARGGCSHVCNSPGHTKEGGWSHGPTRRRSRRPAGSAQSGSDASDSSACALAAASLRPALDVDTPRDPTAAIFLPGSGVGAPVRRRGERRLVRACGQIRHNMANLFIRKMVNPLLYLSRHTVKPRVLSTFLMGSLRGAAPVAVKAGAEVRSLLSPGLLPRLLPALSFKTKVVLKKRCRDCYLVKRRGRWYVCCKTNPRHKQRQM</sequence>
<proteinExistence type="inferred from homology"/>
<dbReference type="PANTHER" id="PTHR46909">
    <property type="entry name" value="39S RIBOSOMAL PROTEIN L36, MITOCHONDRIAL"/>
    <property type="match status" value="1"/>
</dbReference>
<dbReference type="GeneTree" id="ENSGT00390000010866"/>
<comment type="subcellular location">
    <subcellularLocation>
        <location evidence="1">Mitochondrion</location>
    </subcellularLocation>
</comment>
<evidence type="ECO:0000256" key="6">
    <source>
        <dbReference type="ARBA" id="ARBA00023274"/>
    </source>
</evidence>
<feature type="region of interest" description="Disordered" evidence="8">
    <location>
        <begin position="1"/>
        <end position="24"/>
    </location>
</feature>
<name>A0A7N9CEW1_MACFA</name>
<dbReference type="Ensembl" id="ENSMFAT00000093062.1">
    <property type="protein sequence ID" value="ENSMFAP00000050864.1"/>
    <property type="gene ID" value="ENSMFAG00000049680.1"/>
</dbReference>
<dbReference type="HAMAP" id="MF_00251">
    <property type="entry name" value="Ribosomal_bL36"/>
    <property type="match status" value="1"/>
</dbReference>
<dbReference type="AlphaFoldDB" id="A0A7N9CEW1"/>
<feature type="compositionally biased region" description="Low complexity" evidence="8">
    <location>
        <begin position="91"/>
        <end position="101"/>
    </location>
</feature>
<organism evidence="9 10">
    <name type="scientific">Macaca fascicularis</name>
    <name type="common">Crab-eating macaque</name>
    <name type="synonym">Cynomolgus monkey</name>
    <dbReference type="NCBI Taxonomy" id="9541"/>
    <lineage>
        <taxon>Eukaryota</taxon>
        <taxon>Metazoa</taxon>
        <taxon>Chordata</taxon>
        <taxon>Craniata</taxon>
        <taxon>Vertebrata</taxon>
        <taxon>Euteleostomi</taxon>
        <taxon>Mammalia</taxon>
        <taxon>Eutheria</taxon>
        <taxon>Euarchontoglires</taxon>
        <taxon>Primates</taxon>
        <taxon>Haplorrhini</taxon>
        <taxon>Catarrhini</taxon>
        <taxon>Cercopithecidae</taxon>
        <taxon>Cercopithecinae</taxon>
        <taxon>Macaca</taxon>
    </lineage>
</organism>
<dbReference type="InterPro" id="IPR052143">
    <property type="entry name" value="Mitoribosomal_bL36m"/>
</dbReference>
<keyword evidence="3" id="KW-0809">Transit peptide</keyword>
<dbReference type="Proteomes" id="UP000233100">
    <property type="component" value="Chromosome 6"/>
</dbReference>
<evidence type="ECO:0000256" key="3">
    <source>
        <dbReference type="ARBA" id="ARBA00022946"/>
    </source>
</evidence>
<feature type="region of interest" description="Disordered" evidence="8">
    <location>
        <begin position="67"/>
        <end position="101"/>
    </location>
</feature>
<reference evidence="9" key="3">
    <citation type="submission" date="2025-09" db="UniProtKB">
        <authorList>
            <consortium name="Ensembl"/>
        </authorList>
    </citation>
    <scope>IDENTIFICATION</scope>
</reference>
<dbReference type="GO" id="GO:0003735">
    <property type="term" value="F:structural constituent of ribosome"/>
    <property type="evidence" value="ECO:0007669"/>
    <property type="project" value="InterPro"/>
</dbReference>
<dbReference type="GO" id="GO:0005762">
    <property type="term" value="C:mitochondrial large ribosomal subunit"/>
    <property type="evidence" value="ECO:0007669"/>
    <property type="project" value="TreeGrafter"/>
</dbReference>
<dbReference type="Pfam" id="PF00444">
    <property type="entry name" value="Ribosomal_L36"/>
    <property type="match status" value="1"/>
</dbReference>
<evidence type="ECO:0000313" key="10">
    <source>
        <dbReference type="Proteomes" id="UP000233100"/>
    </source>
</evidence>
<comment type="similarity">
    <text evidence="2 7">Belongs to the bacterial ribosomal protein bL36 family.</text>
</comment>
<keyword evidence="10" id="KW-1185">Reference proteome</keyword>
<keyword evidence="4 7" id="KW-0689">Ribosomal protein</keyword>
<evidence type="ECO:0000256" key="7">
    <source>
        <dbReference type="RuleBase" id="RU000570"/>
    </source>
</evidence>
<evidence type="ECO:0000256" key="4">
    <source>
        <dbReference type="ARBA" id="ARBA00022980"/>
    </source>
</evidence>
<feature type="compositionally biased region" description="Basic and acidic residues" evidence="8">
    <location>
        <begin position="1"/>
        <end position="17"/>
    </location>
</feature>
<dbReference type="InterPro" id="IPR035977">
    <property type="entry name" value="Ribosomal_bL36_sp"/>
</dbReference>
<keyword evidence="6 7" id="KW-0687">Ribonucleoprotein</keyword>
<dbReference type="InterPro" id="IPR000473">
    <property type="entry name" value="Ribosomal_bL36"/>
</dbReference>
<evidence type="ECO:0000256" key="5">
    <source>
        <dbReference type="ARBA" id="ARBA00023128"/>
    </source>
</evidence>
<accession>A0A7N9CEW1</accession>
<dbReference type="NCBIfam" id="TIGR01022">
    <property type="entry name" value="rpmJ_bact"/>
    <property type="match status" value="1"/>
</dbReference>
<reference evidence="9" key="2">
    <citation type="submission" date="2025-08" db="UniProtKB">
        <authorList>
            <consortium name="Ensembl"/>
        </authorList>
    </citation>
    <scope>IDENTIFICATION</scope>
</reference>
<dbReference type="SUPFAM" id="SSF57840">
    <property type="entry name" value="Ribosomal protein L36"/>
    <property type="match status" value="1"/>
</dbReference>
<evidence type="ECO:0000256" key="1">
    <source>
        <dbReference type="ARBA" id="ARBA00004173"/>
    </source>
</evidence>
<dbReference type="GO" id="GO:0006412">
    <property type="term" value="P:translation"/>
    <property type="evidence" value="ECO:0007669"/>
    <property type="project" value="InterPro"/>
</dbReference>
<dbReference type="PANTHER" id="PTHR46909:SF1">
    <property type="entry name" value="LARGE RIBOSOMAL SUBUNIT PROTEIN BL36M"/>
    <property type="match status" value="1"/>
</dbReference>
<reference evidence="9 10" key="1">
    <citation type="submission" date="2013-03" db="EMBL/GenBank/DDBJ databases">
        <authorList>
            <person name="Warren W."/>
            <person name="Wilson R.K."/>
        </authorList>
    </citation>
    <scope>NUCLEOTIDE SEQUENCE</scope>
</reference>